<dbReference type="PANTHER" id="PTHR37981">
    <property type="entry name" value="LIPASE 2"/>
    <property type="match status" value="1"/>
</dbReference>
<dbReference type="InterPro" id="IPR013830">
    <property type="entry name" value="SGNH_hydro"/>
</dbReference>
<sequence length="283" mass="29090">MRRLLLVLASAVLAVVAAAAPRPAAGGAEPLEYVALGDSYAAASGVFPLAHGAPPECLQSRRNFAHDIAASVGAQLTDVTCGGAQTGHFFTSQYKGVAPQLDALSADTDLVTMTIGGNDSNLFIGAVIKCGSAGIASLGRGSPCKDRYGSSFEDTINERTYPDLVHALSAVREKAPNAQVAILGYPWIVPASGGCFLKLPLATGDVPYMRHIEGALNDAIARAAAATGVTYVDLSVASDGHDACKAPGVRWIEPALFGSNVIHPNAFGETQMAKQAMAQLGLG</sequence>
<gene>
    <name evidence="3" type="ORF">GCM10022242_41030</name>
</gene>
<feature type="domain" description="SGNH hydrolase-type esterase" evidence="2">
    <location>
        <begin position="35"/>
        <end position="268"/>
    </location>
</feature>
<keyword evidence="1" id="KW-0732">Signal</keyword>
<keyword evidence="3" id="KW-0378">Hydrolase</keyword>
<dbReference type="InterPro" id="IPR036514">
    <property type="entry name" value="SGNH_hydro_sf"/>
</dbReference>
<dbReference type="InterPro" id="IPR037460">
    <property type="entry name" value="SEST-like"/>
</dbReference>
<dbReference type="SUPFAM" id="SSF52266">
    <property type="entry name" value="SGNH hydrolase"/>
    <property type="match status" value="1"/>
</dbReference>
<name>A0ABP7J6L9_9ACTN</name>
<evidence type="ECO:0000256" key="1">
    <source>
        <dbReference type="SAM" id="SignalP"/>
    </source>
</evidence>
<dbReference type="RefSeq" id="WP_344778962.1">
    <property type="nucleotide sequence ID" value="NZ_BAABAH010000023.1"/>
</dbReference>
<evidence type="ECO:0000313" key="3">
    <source>
        <dbReference type="EMBL" id="GAA3835970.1"/>
    </source>
</evidence>
<evidence type="ECO:0000313" key="4">
    <source>
        <dbReference type="Proteomes" id="UP001501821"/>
    </source>
</evidence>
<dbReference type="EMBL" id="BAABAH010000023">
    <property type="protein sequence ID" value="GAA3835970.1"/>
    <property type="molecule type" value="Genomic_DNA"/>
</dbReference>
<evidence type="ECO:0000259" key="2">
    <source>
        <dbReference type="Pfam" id="PF13472"/>
    </source>
</evidence>
<dbReference type="CDD" id="cd01823">
    <property type="entry name" value="SEST_like"/>
    <property type="match status" value="1"/>
</dbReference>
<accession>A0ABP7J6L9</accession>
<protein>
    <submittedName>
        <fullName evidence="3">SGNH/GDSL hydrolase family protein</fullName>
    </submittedName>
</protein>
<organism evidence="3 4">
    <name type="scientific">Nocardioides panacisoli</name>
    <dbReference type="NCBI Taxonomy" id="627624"/>
    <lineage>
        <taxon>Bacteria</taxon>
        <taxon>Bacillati</taxon>
        <taxon>Actinomycetota</taxon>
        <taxon>Actinomycetes</taxon>
        <taxon>Propionibacteriales</taxon>
        <taxon>Nocardioidaceae</taxon>
        <taxon>Nocardioides</taxon>
    </lineage>
</organism>
<feature type="signal peptide" evidence="1">
    <location>
        <begin position="1"/>
        <end position="19"/>
    </location>
</feature>
<dbReference type="Pfam" id="PF13472">
    <property type="entry name" value="Lipase_GDSL_2"/>
    <property type="match status" value="1"/>
</dbReference>
<feature type="chain" id="PRO_5047319218" evidence="1">
    <location>
        <begin position="20"/>
        <end position="283"/>
    </location>
</feature>
<dbReference type="Gene3D" id="3.40.50.1110">
    <property type="entry name" value="SGNH hydrolase"/>
    <property type="match status" value="1"/>
</dbReference>
<keyword evidence="4" id="KW-1185">Reference proteome</keyword>
<dbReference type="Proteomes" id="UP001501821">
    <property type="component" value="Unassembled WGS sequence"/>
</dbReference>
<comment type="caution">
    <text evidence="3">The sequence shown here is derived from an EMBL/GenBank/DDBJ whole genome shotgun (WGS) entry which is preliminary data.</text>
</comment>
<dbReference type="GO" id="GO:0016787">
    <property type="term" value="F:hydrolase activity"/>
    <property type="evidence" value="ECO:0007669"/>
    <property type="project" value="UniProtKB-KW"/>
</dbReference>
<proteinExistence type="predicted"/>
<reference evidence="4" key="1">
    <citation type="journal article" date="2019" name="Int. J. Syst. Evol. Microbiol.">
        <title>The Global Catalogue of Microorganisms (GCM) 10K type strain sequencing project: providing services to taxonomists for standard genome sequencing and annotation.</title>
        <authorList>
            <consortium name="The Broad Institute Genomics Platform"/>
            <consortium name="The Broad Institute Genome Sequencing Center for Infectious Disease"/>
            <person name="Wu L."/>
            <person name="Ma J."/>
        </authorList>
    </citation>
    <scope>NUCLEOTIDE SEQUENCE [LARGE SCALE GENOMIC DNA]</scope>
    <source>
        <strain evidence="4">JCM 16953</strain>
    </source>
</reference>
<dbReference type="PANTHER" id="PTHR37981:SF1">
    <property type="entry name" value="SGNH HYDROLASE-TYPE ESTERASE DOMAIN-CONTAINING PROTEIN"/>
    <property type="match status" value="1"/>
</dbReference>